<accession>C6H964</accession>
<feature type="transmembrane region" description="Helical" evidence="1">
    <location>
        <begin position="57"/>
        <end position="77"/>
    </location>
</feature>
<gene>
    <name evidence="2" type="ORF">HCDG_02745</name>
</gene>
<keyword evidence="1" id="KW-1133">Transmembrane helix</keyword>
<evidence type="ECO:0000256" key="1">
    <source>
        <dbReference type="SAM" id="Phobius"/>
    </source>
</evidence>
<reference evidence="3" key="1">
    <citation type="submission" date="2009-05" db="EMBL/GenBank/DDBJ databases">
        <title>The genome sequence of Ajellomyces capsulatus strain H143.</title>
        <authorList>
            <person name="Champion M."/>
            <person name="Cuomo C.A."/>
            <person name="Ma L.-J."/>
            <person name="Henn M.R."/>
            <person name="Sil A."/>
            <person name="Goldman B."/>
            <person name="Young S.K."/>
            <person name="Kodira C.D."/>
            <person name="Zeng Q."/>
            <person name="Koehrsen M."/>
            <person name="Alvarado L."/>
            <person name="Berlin A.M."/>
            <person name="Borenstein D."/>
            <person name="Chen Z."/>
            <person name="Engels R."/>
            <person name="Freedman E."/>
            <person name="Gellesch M."/>
            <person name="Goldberg J."/>
            <person name="Griggs A."/>
            <person name="Gujja S."/>
            <person name="Heiman D.I."/>
            <person name="Hepburn T.A."/>
            <person name="Howarth C."/>
            <person name="Jen D."/>
            <person name="Larson L."/>
            <person name="Lewis B."/>
            <person name="Mehta T."/>
            <person name="Park D."/>
            <person name="Pearson M."/>
            <person name="Roberts A."/>
            <person name="Saif S."/>
            <person name="Shea T.D."/>
            <person name="Shenoy N."/>
            <person name="Sisk P."/>
            <person name="Stolte C."/>
            <person name="Sykes S."/>
            <person name="Walk T."/>
            <person name="White J."/>
            <person name="Yandava C."/>
            <person name="Klein B."/>
            <person name="McEwen J.G."/>
            <person name="Puccia R."/>
            <person name="Goldman G.H."/>
            <person name="Felipe M.S."/>
            <person name="Nino-Vega G."/>
            <person name="San-Blas G."/>
            <person name="Taylor J.W."/>
            <person name="Mendoza L."/>
            <person name="Galagan J.E."/>
            <person name="Nusbaum C."/>
            <person name="Birren B.W."/>
        </authorList>
    </citation>
    <scope>NUCLEOTIDE SEQUENCE [LARGE SCALE GENOMIC DNA]</scope>
    <source>
        <strain evidence="3">H143</strain>
    </source>
</reference>
<dbReference type="HOGENOM" id="CLU_2060834_0_0_1"/>
<dbReference type="AlphaFoldDB" id="C6H964"/>
<sequence length="119" mass="12610">MTAVIVQEIIHEAARGRGQPGDVTALDPAHAATETLMVVGIESGSGRSLSRALVDDLGLAAHLILIATYLLLATVVGHRPGDGQGRQIEIEIETGRRRIDLNSKRLIDTCLGVLALLLL</sequence>
<dbReference type="Proteomes" id="UP000002624">
    <property type="component" value="Unassembled WGS sequence"/>
</dbReference>
<keyword evidence="1" id="KW-0472">Membrane</keyword>
<keyword evidence="1" id="KW-0812">Transmembrane</keyword>
<evidence type="ECO:0000313" key="2">
    <source>
        <dbReference type="EMBL" id="EER42847.1"/>
    </source>
</evidence>
<organism evidence="2 3">
    <name type="scientific">Ajellomyces capsulatus (strain H143)</name>
    <name type="common">Darling's disease fungus</name>
    <name type="synonym">Histoplasma capsulatum</name>
    <dbReference type="NCBI Taxonomy" id="544712"/>
    <lineage>
        <taxon>Eukaryota</taxon>
        <taxon>Fungi</taxon>
        <taxon>Dikarya</taxon>
        <taxon>Ascomycota</taxon>
        <taxon>Pezizomycotina</taxon>
        <taxon>Eurotiomycetes</taxon>
        <taxon>Eurotiomycetidae</taxon>
        <taxon>Onygenales</taxon>
        <taxon>Ajellomycetaceae</taxon>
        <taxon>Histoplasma</taxon>
    </lineage>
</organism>
<dbReference type="VEuPathDB" id="FungiDB:HCDG_02745"/>
<name>C6H964_AJECH</name>
<protein>
    <submittedName>
        <fullName evidence="2">Uncharacterized protein</fullName>
    </submittedName>
</protein>
<proteinExistence type="predicted"/>
<dbReference type="EMBL" id="GG692421">
    <property type="protein sequence ID" value="EER42847.1"/>
    <property type="molecule type" value="Genomic_DNA"/>
</dbReference>
<evidence type="ECO:0000313" key="3">
    <source>
        <dbReference type="Proteomes" id="UP000002624"/>
    </source>
</evidence>